<proteinExistence type="predicted"/>
<dbReference type="AlphaFoldDB" id="A0A1G4H443"/>
<dbReference type="VEuPathDB" id="PlasmoDB:PVP01_1401500"/>
<feature type="transmembrane region" description="Helical" evidence="1">
    <location>
        <begin position="6"/>
        <end position="22"/>
    </location>
</feature>
<keyword evidence="1" id="KW-0812">Transmembrane</keyword>
<dbReference type="VEuPathDB" id="PlasmoDB:PVW1_140007700"/>
<keyword evidence="1" id="KW-0472">Membrane</keyword>
<keyword evidence="1" id="KW-1133">Transmembrane helix</keyword>
<feature type="transmembrane region" description="Helical" evidence="1">
    <location>
        <begin position="152"/>
        <end position="173"/>
    </location>
</feature>
<dbReference type="PROSITE" id="PS51257">
    <property type="entry name" value="PROKAR_LIPOPROTEIN"/>
    <property type="match status" value="1"/>
</dbReference>
<dbReference type="VEuPathDB" id="PlasmoDB:PVPAM_140009000"/>
<organism evidence="2 3">
    <name type="scientific">Plasmodium vivax</name>
    <name type="common">malaria parasite P. vivax</name>
    <dbReference type="NCBI Taxonomy" id="5855"/>
    <lineage>
        <taxon>Eukaryota</taxon>
        <taxon>Sar</taxon>
        <taxon>Alveolata</taxon>
        <taxon>Apicomplexa</taxon>
        <taxon>Aconoidasida</taxon>
        <taxon>Haemosporida</taxon>
        <taxon>Plasmodiidae</taxon>
        <taxon>Plasmodium</taxon>
        <taxon>Plasmodium (Plasmodium)</taxon>
    </lineage>
</organism>
<evidence type="ECO:0008006" key="4">
    <source>
        <dbReference type="Google" id="ProtNLM"/>
    </source>
</evidence>
<sequence>MLRPIIIALIFINLTWLISCTFEEKARQYISDLPKNYKEVSILLKENYEDAAEIWKDICKKSKPSSVDNKKKVHNIPKSFDECKSIIRKINSNVDNFLVRKMVHGSPPSAKKPKRFGGKLVKFLYENKYFGLLISIAFLVLVIASVNGSCSGFVAIGLFMIFITTIISLILFVKIDKIEKKYYHNNSIIEVIMNYFKKIFDFIL</sequence>
<name>A0A1G4H443_PLAVI</name>
<gene>
    <name evidence="2" type="ORF">PVT01_140006500</name>
</gene>
<dbReference type="Proteomes" id="UP000196402">
    <property type="component" value="Chromosome 14"/>
</dbReference>
<evidence type="ECO:0000256" key="1">
    <source>
        <dbReference type="SAM" id="Phobius"/>
    </source>
</evidence>
<accession>A0A1G4H443</accession>
<evidence type="ECO:0000313" key="3">
    <source>
        <dbReference type="Proteomes" id="UP000196402"/>
    </source>
</evidence>
<reference evidence="2 3" key="1">
    <citation type="submission" date="2016-07" db="EMBL/GenBank/DDBJ databases">
        <authorList>
            <consortium name="Pathogen Informatics"/>
        </authorList>
    </citation>
    <scope>NUCLEOTIDE SEQUENCE [LARGE SCALE GENOMIC DNA]</scope>
</reference>
<dbReference type="EMBL" id="LT615252">
    <property type="protein sequence ID" value="SCO69592.1"/>
    <property type="molecule type" value="Genomic_DNA"/>
</dbReference>
<protein>
    <recommendedName>
        <fullName evidence="4">Lipoprotein</fullName>
    </recommendedName>
</protein>
<evidence type="ECO:0000313" key="2">
    <source>
        <dbReference type="EMBL" id="SCO69592.1"/>
    </source>
</evidence>
<feature type="transmembrane region" description="Helical" evidence="1">
    <location>
        <begin position="129"/>
        <end position="146"/>
    </location>
</feature>